<protein>
    <recommendedName>
        <fullName evidence="3">adenylate cyclase</fullName>
        <ecNumber evidence="3">4.6.1.1</ecNumber>
    </recommendedName>
    <alternativeName>
        <fullName evidence="13">ATP pyrophosphate-lyase</fullName>
    </alternativeName>
    <alternativeName>
        <fullName evidence="14">Adenylyl cyclase</fullName>
    </alternativeName>
</protein>
<dbReference type="PANTHER" id="PTHR45627">
    <property type="entry name" value="ADENYLATE CYCLASE TYPE 1"/>
    <property type="match status" value="1"/>
</dbReference>
<dbReference type="GO" id="GO:0031000">
    <property type="term" value="P:response to caffeine"/>
    <property type="evidence" value="ECO:0007669"/>
    <property type="project" value="EnsemblProtists"/>
</dbReference>
<dbReference type="GO" id="GO:0005524">
    <property type="term" value="F:ATP binding"/>
    <property type="evidence" value="ECO:0007669"/>
    <property type="project" value="UniProtKB-KW"/>
</dbReference>
<feature type="transmembrane region" description="Helical" evidence="16">
    <location>
        <begin position="819"/>
        <end position="837"/>
    </location>
</feature>
<keyword evidence="10" id="KW-0115">cAMP biosynthesis</keyword>
<dbReference type="GO" id="GO:0019933">
    <property type="term" value="P:cAMP-mediated signaling"/>
    <property type="evidence" value="ECO:0007669"/>
    <property type="project" value="EnsemblProtists"/>
</dbReference>
<sequence>MSYFNDSVLSKSKYHIGSFLQQNNGELHEDRGHFYSPTTPTIGGLSLNKSNQNHHGSHSHSNSHSHSHHPHHHHTNSNSLAVGKHIHHGHSNSNSHELSINTTLSSSVNSNSSGLQSSSFQGTPHIPHSELAELTYNVSNRKNRSDSVQSKMKPNEKVSNIGTWAKYENQHSIFKSEKKKKNIFEKYTLRLPRQYEKGYLNQHYKSHKYLLRITNFIGIAAVSYGFTKKAIFMLIAIRILCFNLFAFSIFLSYLNKKDLYKKLFHPLFLFSFTTFFITLLLEYKTSTTTTLILFLYVVIFSCLYALGCLVFIWMVMCNLMNAVCFLIFIFLESNMDRNNLISFVIYILLMFLLGASHLYVLEKFRKESYIAKMNLEIESKKLREQREKSSTLLSNILPEFIIKNLKWDHGNQKVIMPEPEEFMDCSILCFDIVQFTVLSAQLKEPKSLVFLLTEVFREFDRVVMENNCQKIKTDGDAYICASGLKSKSEPDGAGSISKYEHCENLLKAAIEIMKLPVLRNNSQNVDIKFRCGLAMGSAYGGVMGDTKYQFDIWGDCIARAHSLEQSGHSLRVQVGEEIAELIRDRGHGGFGKYKIVENTDCEMYHNDEHHKAHGICLKGFFVEEQLTTSNTMTQISTDGAQSGEFSNDPISLSQSIDGNIHSALQHKKSQILLNAKALSDISSSPSSDSRLLQENTPPSSNKDQTFETTDSNSSANNTPKTIVPSFSKANISNSQSNYSISNVKKEKTSTAIQMKDMFKKRVMKYFKHTNPDKNKLEREEEEFEQQFKEITHINKWIISFNNPKIEFYFHKYVISNNVIETRFFLIIGLLLHLLFYLDDQIMDSIPYYNSNAIYLTMGIAFIVFIAFSFTKIIRIPLVYQISFFILLSSFGVCTVLELIRWENPLARSSLTRVCATLFYLNVFHSLNFLSVLFLNLFIFTFFIISCYYISPNLTGHLYETDYIGFVVVLIIQICSSYGMKLAMRRAWVINSKTNFKKINLKKEKDRIFYYLQSIFPNTVLEKIMHDEEKEGEEDKKIVGLMYHEYHQRVSIMFVQICSFKENDEPKEMIKRLDAIFKFFDGYLERYKGTVEKIKTIGNTYMCVSGLNKDPDFLQKMANFAIDLKSFIKSNKDVIKLGISVGPLVSGCMGLNRAKFDVWGDTANVASRMQSNAPNNEILITEEVYETLNKEFFFGPRNVIQVKGKGEMATYVLKGIKNQTWDQGATQMIWDQNSIVTPMFSPIQSALMNNRPSISLDDSGSLELTQ</sequence>
<evidence type="ECO:0000256" key="4">
    <source>
        <dbReference type="ARBA" id="ARBA00022692"/>
    </source>
</evidence>
<evidence type="ECO:0000256" key="8">
    <source>
        <dbReference type="ARBA" id="ARBA00022842"/>
    </source>
</evidence>
<dbReference type="CDD" id="cd07302">
    <property type="entry name" value="CHD"/>
    <property type="match status" value="2"/>
</dbReference>
<feature type="transmembrane region" description="Helical" evidence="16">
    <location>
        <begin position="962"/>
        <end position="982"/>
    </location>
</feature>
<comment type="subcellular location">
    <subcellularLocation>
        <location evidence="2">Membrane</location>
        <topology evidence="2">Multi-pass membrane protein</topology>
    </subcellularLocation>
</comment>
<dbReference type="GO" id="GO:1902351">
    <property type="term" value="P:response to imidacloprid"/>
    <property type="evidence" value="ECO:0007669"/>
    <property type="project" value="EnsemblProtists"/>
</dbReference>
<keyword evidence="19" id="KW-1185">Reference proteome</keyword>
<dbReference type="GO" id="GO:0005771">
    <property type="term" value="C:multivesicular body"/>
    <property type="evidence" value="ECO:0007669"/>
    <property type="project" value="EnsemblProtists"/>
</dbReference>
<dbReference type="GO" id="GO:0030435">
    <property type="term" value="P:sporulation resulting in formation of a cellular spore"/>
    <property type="evidence" value="ECO:0007669"/>
    <property type="project" value="EnsemblProtists"/>
</dbReference>
<dbReference type="GO" id="GO:1904643">
    <property type="term" value="P:response to curcumin"/>
    <property type="evidence" value="ECO:0007669"/>
    <property type="project" value="EnsemblProtists"/>
</dbReference>
<feature type="region of interest" description="Disordered" evidence="15">
    <location>
        <begin position="104"/>
        <end position="126"/>
    </location>
</feature>
<feature type="domain" description="Guanylate cyclase" evidence="17">
    <location>
        <begin position="1050"/>
        <end position="1169"/>
    </location>
</feature>
<feature type="compositionally biased region" description="Low complexity" evidence="15">
    <location>
        <begin position="104"/>
        <end position="119"/>
    </location>
</feature>
<dbReference type="OrthoDB" id="6147412at2759"/>
<dbReference type="GO" id="GO:0031271">
    <property type="term" value="P:lateral pseudopodium assembly"/>
    <property type="evidence" value="ECO:0007669"/>
    <property type="project" value="EnsemblProtists"/>
</dbReference>
<reference evidence="19" key="1">
    <citation type="journal article" date="2011" name="Genome Biol.">
        <title>Comparative genomics of the social amoebae Dictyostelium discoideum and Dictyostelium purpureum.</title>
        <authorList>
            <consortium name="US DOE Joint Genome Institute (JGI-PGF)"/>
            <person name="Sucgang R."/>
            <person name="Kuo A."/>
            <person name="Tian X."/>
            <person name="Salerno W."/>
            <person name="Parikh A."/>
            <person name="Feasley C.L."/>
            <person name="Dalin E."/>
            <person name="Tu H."/>
            <person name="Huang E."/>
            <person name="Barry K."/>
            <person name="Lindquist E."/>
            <person name="Shapiro H."/>
            <person name="Bruce D."/>
            <person name="Schmutz J."/>
            <person name="Salamov A."/>
            <person name="Fey P."/>
            <person name="Gaudet P."/>
            <person name="Anjard C."/>
            <person name="Babu M.M."/>
            <person name="Basu S."/>
            <person name="Bushmanova Y."/>
            <person name="van der Wel H."/>
            <person name="Katoh-Kurasawa M."/>
            <person name="Dinh C."/>
            <person name="Coutinho P.M."/>
            <person name="Saito T."/>
            <person name="Elias M."/>
            <person name="Schaap P."/>
            <person name="Kay R.R."/>
            <person name="Henrissat B."/>
            <person name="Eichinger L."/>
            <person name="Rivero F."/>
            <person name="Putnam N.H."/>
            <person name="West C.M."/>
            <person name="Loomis W.F."/>
            <person name="Chisholm R.L."/>
            <person name="Shaulsky G."/>
            <person name="Strassmann J.E."/>
            <person name="Queller D.C."/>
            <person name="Kuspa A."/>
            <person name="Grigoriev I.V."/>
        </authorList>
    </citation>
    <scope>NUCLEOTIDE SEQUENCE [LARGE SCALE GENOMIC DNA]</scope>
    <source>
        <strain evidence="19">QSDP1</strain>
    </source>
</reference>
<dbReference type="SUPFAM" id="SSF55073">
    <property type="entry name" value="Nucleotide cyclase"/>
    <property type="match status" value="2"/>
</dbReference>
<evidence type="ECO:0000256" key="12">
    <source>
        <dbReference type="ARBA" id="ARBA00023239"/>
    </source>
</evidence>
<feature type="transmembrane region" description="Helical" evidence="16">
    <location>
        <begin position="263"/>
        <end position="281"/>
    </location>
</feature>
<dbReference type="GO" id="GO:0010225">
    <property type="term" value="P:response to UV-C"/>
    <property type="evidence" value="ECO:0007669"/>
    <property type="project" value="EnsemblProtists"/>
</dbReference>
<evidence type="ECO:0000256" key="10">
    <source>
        <dbReference type="ARBA" id="ARBA00022998"/>
    </source>
</evidence>
<feature type="transmembrane region" description="Helical" evidence="16">
    <location>
        <begin position="929"/>
        <end position="950"/>
    </location>
</feature>
<dbReference type="VEuPathDB" id="AmoebaDB:DICPUDRAFT_51614"/>
<evidence type="ECO:0000256" key="13">
    <source>
        <dbReference type="ARBA" id="ARBA00032597"/>
    </source>
</evidence>
<dbReference type="FunFam" id="3.30.70.1230:FF:000033">
    <property type="entry name" value="Adenylate cyclase"/>
    <property type="match status" value="1"/>
</dbReference>
<feature type="transmembrane region" description="Helical" evidence="16">
    <location>
        <begin position="311"/>
        <end position="331"/>
    </location>
</feature>
<feature type="compositionally biased region" description="Polar residues" evidence="15">
    <location>
        <begin position="690"/>
        <end position="720"/>
    </location>
</feature>
<feature type="region of interest" description="Disordered" evidence="15">
    <location>
        <begin position="683"/>
        <end position="724"/>
    </location>
</feature>
<dbReference type="GO" id="GO:0008360">
    <property type="term" value="P:regulation of cell shape"/>
    <property type="evidence" value="ECO:0007669"/>
    <property type="project" value="EnsemblProtists"/>
</dbReference>
<dbReference type="GO" id="GO:0050920">
    <property type="term" value="P:regulation of chemotaxis"/>
    <property type="evidence" value="ECO:0007669"/>
    <property type="project" value="EnsemblProtists"/>
</dbReference>
<evidence type="ECO:0000256" key="7">
    <source>
        <dbReference type="ARBA" id="ARBA00022840"/>
    </source>
</evidence>
<dbReference type="OMA" id="IRILCFN"/>
<dbReference type="eggNOG" id="KOG3619">
    <property type="taxonomic scope" value="Eukaryota"/>
</dbReference>
<dbReference type="GO" id="GO:0031285">
    <property type="term" value="P:regulation of sorocarp stalk cell differentiation"/>
    <property type="evidence" value="ECO:0007669"/>
    <property type="project" value="EnsemblProtists"/>
</dbReference>
<dbReference type="KEGG" id="dpp:DICPUDRAFT_51614"/>
<feature type="transmembrane region" description="Helical" evidence="16">
    <location>
        <begin position="877"/>
        <end position="899"/>
    </location>
</feature>
<dbReference type="Gene3D" id="3.30.70.1230">
    <property type="entry name" value="Nucleotide cyclase"/>
    <property type="match status" value="2"/>
</dbReference>
<evidence type="ECO:0000256" key="16">
    <source>
        <dbReference type="SAM" id="Phobius"/>
    </source>
</evidence>
<evidence type="ECO:0000256" key="11">
    <source>
        <dbReference type="ARBA" id="ARBA00023136"/>
    </source>
</evidence>
<dbReference type="InterPro" id="IPR001054">
    <property type="entry name" value="A/G_cyclase"/>
</dbReference>
<keyword evidence="8" id="KW-0460">Magnesium</keyword>
<dbReference type="PROSITE" id="PS50125">
    <property type="entry name" value="GUANYLATE_CYCLASE_2"/>
    <property type="match status" value="2"/>
</dbReference>
<dbReference type="AlphaFoldDB" id="F1A4L3"/>
<dbReference type="FunFam" id="3.30.70.1230:FF:000145">
    <property type="entry name" value="Adenylate cyclase, aggregation specific"/>
    <property type="match status" value="1"/>
</dbReference>
<dbReference type="GO" id="GO:1903561">
    <property type="term" value="C:extracellular vesicle"/>
    <property type="evidence" value="ECO:0007669"/>
    <property type="project" value="EnsemblProtists"/>
</dbReference>
<dbReference type="EC" id="4.6.1.1" evidence="3"/>
<accession>F1A4L3</accession>
<evidence type="ECO:0000256" key="1">
    <source>
        <dbReference type="ARBA" id="ARBA00001593"/>
    </source>
</evidence>
<dbReference type="GO" id="GO:0046872">
    <property type="term" value="F:metal ion binding"/>
    <property type="evidence" value="ECO:0007669"/>
    <property type="project" value="UniProtKB-KW"/>
</dbReference>
<evidence type="ECO:0000256" key="14">
    <source>
        <dbReference type="ARBA" id="ARBA00032637"/>
    </source>
</evidence>
<dbReference type="SMART" id="SM00044">
    <property type="entry name" value="CYCc"/>
    <property type="match status" value="2"/>
</dbReference>
<keyword evidence="11 16" id="KW-0472">Membrane</keyword>
<keyword evidence="6" id="KW-0547">Nucleotide-binding</keyword>
<dbReference type="GO" id="GO:0010628">
    <property type="term" value="P:positive regulation of gene expression"/>
    <property type="evidence" value="ECO:0007669"/>
    <property type="project" value="EnsemblProtists"/>
</dbReference>
<dbReference type="GO" id="GO:0004016">
    <property type="term" value="F:adenylate cyclase activity"/>
    <property type="evidence" value="ECO:0000318"/>
    <property type="project" value="GO_Central"/>
</dbReference>
<dbReference type="Proteomes" id="UP000001064">
    <property type="component" value="Unassembled WGS sequence"/>
</dbReference>
<dbReference type="GeneID" id="10507062"/>
<feature type="transmembrane region" description="Helical" evidence="16">
    <location>
        <begin position="852"/>
        <end position="870"/>
    </location>
</feature>
<dbReference type="RefSeq" id="XP_003294607.1">
    <property type="nucleotide sequence ID" value="XM_003294559.1"/>
</dbReference>
<evidence type="ECO:0000256" key="3">
    <source>
        <dbReference type="ARBA" id="ARBA00012201"/>
    </source>
</evidence>
<organism evidence="18 19">
    <name type="scientific">Dictyostelium purpureum</name>
    <name type="common">Slime mold</name>
    <dbReference type="NCBI Taxonomy" id="5786"/>
    <lineage>
        <taxon>Eukaryota</taxon>
        <taxon>Amoebozoa</taxon>
        <taxon>Evosea</taxon>
        <taxon>Eumycetozoa</taxon>
        <taxon>Dictyostelia</taxon>
        <taxon>Dictyosteliales</taxon>
        <taxon>Dictyosteliaceae</taxon>
        <taxon>Dictyostelium</taxon>
    </lineage>
</organism>
<dbReference type="GO" id="GO:0010042">
    <property type="term" value="P:response to manganese ion"/>
    <property type="evidence" value="ECO:0007669"/>
    <property type="project" value="EnsemblProtists"/>
</dbReference>
<comment type="catalytic activity">
    <reaction evidence="1">
        <text>ATP = 3',5'-cyclic AMP + diphosphate</text>
        <dbReference type="Rhea" id="RHEA:15389"/>
        <dbReference type="ChEBI" id="CHEBI:30616"/>
        <dbReference type="ChEBI" id="CHEBI:33019"/>
        <dbReference type="ChEBI" id="CHEBI:58165"/>
        <dbReference type="EC" id="4.6.1.1"/>
    </reaction>
</comment>
<evidence type="ECO:0000259" key="17">
    <source>
        <dbReference type="PROSITE" id="PS50125"/>
    </source>
</evidence>
<evidence type="ECO:0000313" key="19">
    <source>
        <dbReference type="Proteomes" id="UP000001064"/>
    </source>
</evidence>
<evidence type="ECO:0000256" key="2">
    <source>
        <dbReference type="ARBA" id="ARBA00004141"/>
    </source>
</evidence>
<dbReference type="InParanoid" id="F1A4L3"/>
<gene>
    <name evidence="18" type="primary">AcaA</name>
    <name evidence="18" type="ORF">DICPUDRAFT_51614</name>
</gene>
<feature type="transmembrane region" description="Helical" evidence="16">
    <location>
        <begin position="209"/>
        <end position="226"/>
    </location>
</feature>
<feature type="transmembrane region" description="Helical" evidence="16">
    <location>
        <begin position="232"/>
        <end position="251"/>
    </location>
</feature>
<dbReference type="GO" id="GO:0005886">
    <property type="term" value="C:plasma membrane"/>
    <property type="evidence" value="ECO:0000318"/>
    <property type="project" value="GO_Central"/>
</dbReference>
<feature type="domain" description="Guanylate cyclase" evidence="17">
    <location>
        <begin position="426"/>
        <end position="564"/>
    </location>
</feature>
<dbReference type="GO" id="GO:0140582">
    <property type="term" value="P:adenylate cyclase-activating G protein-coupled cAMP receptor signaling pathway"/>
    <property type="evidence" value="ECO:0007669"/>
    <property type="project" value="EnsemblProtists"/>
</dbReference>
<dbReference type="InterPro" id="IPR029787">
    <property type="entry name" value="Nucleotide_cyclase"/>
</dbReference>
<keyword evidence="12" id="KW-0456">Lyase</keyword>
<dbReference type="GO" id="GO:0031259">
    <property type="term" value="C:uropod membrane"/>
    <property type="evidence" value="ECO:0007669"/>
    <property type="project" value="EnsemblProtists"/>
</dbReference>
<feature type="transmembrane region" description="Helical" evidence="16">
    <location>
        <begin position="343"/>
        <end position="361"/>
    </location>
</feature>
<evidence type="ECO:0000256" key="6">
    <source>
        <dbReference type="ARBA" id="ARBA00022741"/>
    </source>
</evidence>
<dbReference type="GO" id="GO:1902168">
    <property type="term" value="P:response to catechin"/>
    <property type="evidence" value="ECO:0007669"/>
    <property type="project" value="EnsemblProtists"/>
</dbReference>
<dbReference type="EMBL" id="GL871528">
    <property type="protein sequence ID" value="EGC28870.1"/>
    <property type="molecule type" value="Genomic_DNA"/>
</dbReference>
<dbReference type="GO" id="GO:0007015">
    <property type="term" value="P:actin filament organization"/>
    <property type="evidence" value="ECO:0007669"/>
    <property type="project" value="EnsemblProtists"/>
</dbReference>
<feature type="region of interest" description="Disordered" evidence="15">
    <location>
        <begin position="28"/>
        <end position="78"/>
    </location>
</feature>
<proteinExistence type="predicted"/>
<dbReference type="GO" id="GO:0061939">
    <property type="term" value="P:c-di-GMP signaling"/>
    <property type="evidence" value="ECO:0007669"/>
    <property type="project" value="EnsemblProtists"/>
</dbReference>
<dbReference type="FunCoup" id="F1A4L3">
    <property type="interactions" value="3"/>
</dbReference>
<dbReference type="GO" id="GO:0010447">
    <property type="term" value="P:response to acidic pH"/>
    <property type="evidence" value="ECO:0007669"/>
    <property type="project" value="EnsemblProtists"/>
</dbReference>
<feature type="transmembrane region" description="Helical" evidence="16">
    <location>
        <begin position="287"/>
        <end position="306"/>
    </location>
</feature>
<keyword evidence="4 16" id="KW-0812">Transmembrane</keyword>
<keyword evidence="9 16" id="KW-1133">Transmembrane helix</keyword>
<evidence type="ECO:0000256" key="9">
    <source>
        <dbReference type="ARBA" id="ARBA00022989"/>
    </source>
</evidence>
<dbReference type="Pfam" id="PF00211">
    <property type="entry name" value="Guanylate_cyc"/>
    <property type="match status" value="2"/>
</dbReference>
<keyword evidence="5" id="KW-0479">Metal-binding</keyword>
<evidence type="ECO:0000256" key="15">
    <source>
        <dbReference type="SAM" id="MobiDB-lite"/>
    </source>
</evidence>
<keyword evidence="7" id="KW-0067">ATP-binding</keyword>
<dbReference type="GO" id="GO:0031152">
    <property type="term" value="P:aggregation involved in sorocarp development"/>
    <property type="evidence" value="ECO:0007669"/>
    <property type="project" value="EnsemblProtists"/>
</dbReference>
<evidence type="ECO:0000313" key="18">
    <source>
        <dbReference type="EMBL" id="EGC28870.1"/>
    </source>
</evidence>
<dbReference type="STRING" id="5786.F1A4L3"/>
<feature type="compositionally biased region" description="Basic residues" evidence="15">
    <location>
        <begin position="55"/>
        <end position="75"/>
    </location>
</feature>
<dbReference type="PANTHER" id="PTHR45627:SF12">
    <property type="entry name" value="ADENYLATE CYCLASE TYPE 2"/>
    <property type="match status" value="1"/>
</dbReference>
<dbReference type="GO" id="GO:0006171">
    <property type="term" value="P:cAMP biosynthetic process"/>
    <property type="evidence" value="ECO:0000318"/>
    <property type="project" value="GO_Central"/>
</dbReference>
<evidence type="ECO:0000256" key="5">
    <source>
        <dbReference type="ARBA" id="ARBA00022723"/>
    </source>
</evidence>
<name>F1A4L3_DICPU</name>
<dbReference type="GO" id="GO:0007189">
    <property type="term" value="P:adenylate cyclase-activating G protein-coupled receptor signaling pathway"/>
    <property type="evidence" value="ECO:0000318"/>
    <property type="project" value="GO_Central"/>
</dbReference>